<evidence type="ECO:0000256" key="8">
    <source>
        <dbReference type="ARBA" id="ARBA00023012"/>
    </source>
</evidence>
<dbReference type="SUPFAM" id="SSF53850">
    <property type="entry name" value="Periplasmic binding protein-like II"/>
    <property type="match status" value="2"/>
</dbReference>
<feature type="modified residue" description="4-aspartylphosphate" evidence="11">
    <location>
        <position position="1099"/>
    </location>
</feature>
<evidence type="ECO:0000256" key="10">
    <source>
        <dbReference type="ARBA" id="ARBA00068150"/>
    </source>
</evidence>
<dbReference type="CDD" id="cd00082">
    <property type="entry name" value="HisKA"/>
    <property type="match status" value="1"/>
</dbReference>
<dbReference type="InterPro" id="IPR035965">
    <property type="entry name" value="PAS-like_dom_sf"/>
</dbReference>
<dbReference type="FunFam" id="1.10.287.130:FF:000002">
    <property type="entry name" value="Two-component osmosensing histidine kinase"/>
    <property type="match status" value="1"/>
</dbReference>
<protein>
    <recommendedName>
        <fullName evidence="10">Sensory/regulatory protein RpfC</fullName>
        <ecNumber evidence="2">2.7.13.3</ecNumber>
    </recommendedName>
</protein>
<dbReference type="GO" id="GO:0005524">
    <property type="term" value="F:ATP binding"/>
    <property type="evidence" value="ECO:0007669"/>
    <property type="project" value="UniProtKB-KW"/>
</dbReference>
<gene>
    <name evidence="14" type="ORF">SAMN05421644_12315</name>
</gene>
<dbReference type="Gene3D" id="1.10.287.130">
    <property type="match status" value="1"/>
</dbReference>
<evidence type="ECO:0000256" key="6">
    <source>
        <dbReference type="ARBA" id="ARBA00022777"/>
    </source>
</evidence>
<dbReference type="SUPFAM" id="SSF47384">
    <property type="entry name" value="Homodimeric domain of signal transducing histidine kinase"/>
    <property type="match status" value="1"/>
</dbReference>
<evidence type="ECO:0000259" key="13">
    <source>
        <dbReference type="PROSITE" id="PS50110"/>
    </source>
</evidence>
<feature type="domain" description="Response regulatory" evidence="13">
    <location>
        <begin position="1047"/>
        <end position="1166"/>
    </location>
</feature>
<dbReference type="EMBL" id="FNOW01000023">
    <property type="protein sequence ID" value="SDX99022.1"/>
    <property type="molecule type" value="Genomic_DNA"/>
</dbReference>
<dbReference type="InterPro" id="IPR003661">
    <property type="entry name" value="HisK_dim/P_dom"/>
</dbReference>
<evidence type="ECO:0000256" key="2">
    <source>
        <dbReference type="ARBA" id="ARBA00012438"/>
    </source>
</evidence>
<evidence type="ECO:0000256" key="11">
    <source>
        <dbReference type="PROSITE-ProRule" id="PRU00169"/>
    </source>
</evidence>
<sequence length="1274" mass="140041">MPAANATGISVKQRRPWWAPTLTFPLRIFSFFSVFSLFSAFSVTLLIPTPTHAATATDSALEPVSLQLPWKHQFEFAGFYAALAQGFYRERGLAVELREYQPGLDQRTTVLTGAATFGLTNGQVIEWRLRGEPVILLANYFKKPPLVLLARSGLHRFADLRGRRLMADSDDLQSPLMKAALRDAGLIPGETLTIVPQTFDAGPLIRGDIDAMTAFITNDPFDLENKGIPFQVIEIGGAVPGLGDSYLFTAETLTHTHPKLIRDFIAASHAGWAYALAHVDELIELIHTQYAPQRSRAALRYEADRTRELMQPQLRPIGAVSPSCIEHVAQHLLEIGVPGQAQSLKGFLSTAAILTSATPTQPPTTTQSAETALSAADLHLSAAQRAWLAAHPVIRYTQWQDRAPIEYHDASGAPAGISQDYLTQVADALNLQLDYVPTASWTVALNKLRSGEIDLLPTAAITAERRNYLAFTQPYLNLPVAIFAPINAPFYGDLDALRGQPVAVIASAATEEWLRRDHPELKLVTVSDSAAGLRTLERRQTVAFVDSLLTASHLIGRDPSLRQRMAGNTPYRFALGMAVRRELAPLADILNQALNTISTEEREAIEQRWMQTPPRIQTDYTLLWQVSGFLIVIIASILYWNCRLTLTQAALQVSHARYDDLVRLIPVGLFTAYHHADGREAIEYLSPKAASLLAIEHTDPQSLADCDPLFVRVHPTDQADLWRHRHMAISQRQDCCWEGRMLINDETRWFRLEAIAEPQTDGSCRWQGVISDISAQKQAEAALIQARQAADTANRAKSDFLANMSHEIRTPMNAVLGMMYLCLNTELDAAQRHYLEQAQRAAKTLLALLNDILDFSKIESGYLQLEHAPFLLSGVLDNLRVVVSRKAVDSGLALHFDADPAIPDALCGDAMRLGQVLINLTDNAIKFTAHGQICVRVTCEQQDAEGVRLCFAVEDSGIGLSDEQMTGLFQPFQQADTSITRRYGGTGLGLSICKCLVDLLGGTISVSSRLGVGSTFRFSVRLAYAPADWALAPPAPFVSAEALVGQRVLIVEDSAVNRQLLRLMLERAGLVITEVTDGCEALQRLEQEGVGAWDVILMDIQMPELDGLAATRLIRARSDGASVPIIGLSARAQLEDSREALAAGMNAYLTKPIDLGQLFGQLQRWLAPAFTTPTLEAPPLMTPDSPASPEAIATARPHLATLLALARVGDVEAEEYFRIQRNTLAAALPSDTLTLLARHIDHYRFAEAVTVLEQWLQIWHDTDESSEPSNTLPL</sequence>
<reference evidence="15" key="1">
    <citation type="submission" date="2016-10" db="EMBL/GenBank/DDBJ databases">
        <authorList>
            <person name="Varghese N."/>
            <person name="Submissions S."/>
        </authorList>
    </citation>
    <scope>NUCLEOTIDE SEQUENCE [LARGE SCALE GENOMIC DNA]</scope>
    <source>
        <strain evidence="15">DSM 173</strain>
    </source>
</reference>
<evidence type="ECO:0000313" key="15">
    <source>
        <dbReference type="Proteomes" id="UP000198672"/>
    </source>
</evidence>
<organism evidence="14 15">
    <name type="scientific">Allochromatium warmingii</name>
    <name type="common">Chromatium warmingii</name>
    <dbReference type="NCBI Taxonomy" id="61595"/>
    <lineage>
        <taxon>Bacteria</taxon>
        <taxon>Pseudomonadati</taxon>
        <taxon>Pseudomonadota</taxon>
        <taxon>Gammaproteobacteria</taxon>
        <taxon>Chromatiales</taxon>
        <taxon>Chromatiaceae</taxon>
        <taxon>Allochromatium</taxon>
    </lineage>
</organism>
<keyword evidence="5" id="KW-0547">Nucleotide-binding</keyword>
<dbReference type="PROSITE" id="PS50109">
    <property type="entry name" value="HIS_KIN"/>
    <property type="match status" value="1"/>
</dbReference>
<dbReference type="SMART" id="SM00448">
    <property type="entry name" value="REC"/>
    <property type="match status" value="1"/>
</dbReference>
<dbReference type="InterPro" id="IPR015168">
    <property type="entry name" value="SsuA/THI5"/>
</dbReference>
<dbReference type="GO" id="GO:0000155">
    <property type="term" value="F:phosphorelay sensor kinase activity"/>
    <property type="evidence" value="ECO:0007669"/>
    <property type="project" value="InterPro"/>
</dbReference>
<keyword evidence="7" id="KW-0067">ATP-binding</keyword>
<dbReference type="Pfam" id="PF09084">
    <property type="entry name" value="NMT1"/>
    <property type="match status" value="1"/>
</dbReference>
<dbReference type="InterPro" id="IPR005467">
    <property type="entry name" value="His_kinase_dom"/>
</dbReference>
<dbReference type="Pfam" id="PF02518">
    <property type="entry name" value="HATPase_c"/>
    <property type="match status" value="1"/>
</dbReference>
<dbReference type="Pfam" id="PF00497">
    <property type="entry name" value="SBP_bac_3"/>
    <property type="match status" value="1"/>
</dbReference>
<evidence type="ECO:0000256" key="1">
    <source>
        <dbReference type="ARBA" id="ARBA00000085"/>
    </source>
</evidence>
<name>A0A1H3G6R4_ALLWA</name>
<dbReference type="Pfam" id="PF00512">
    <property type="entry name" value="HisKA"/>
    <property type="match status" value="1"/>
</dbReference>
<evidence type="ECO:0000256" key="5">
    <source>
        <dbReference type="ARBA" id="ARBA00022741"/>
    </source>
</evidence>
<keyword evidence="15" id="KW-1185">Reference proteome</keyword>
<keyword evidence="8" id="KW-0902">Two-component regulatory system</keyword>
<keyword evidence="3 11" id="KW-0597">Phosphoprotein</keyword>
<dbReference type="SMART" id="SM00062">
    <property type="entry name" value="PBPb"/>
    <property type="match status" value="1"/>
</dbReference>
<dbReference type="PROSITE" id="PS50110">
    <property type="entry name" value="RESPONSE_REGULATORY"/>
    <property type="match status" value="1"/>
</dbReference>
<evidence type="ECO:0000256" key="4">
    <source>
        <dbReference type="ARBA" id="ARBA00022679"/>
    </source>
</evidence>
<dbReference type="InterPro" id="IPR003594">
    <property type="entry name" value="HATPase_dom"/>
</dbReference>
<dbReference type="Gene3D" id="3.30.450.20">
    <property type="entry name" value="PAS domain"/>
    <property type="match status" value="1"/>
</dbReference>
<dbReference type="SUPFAM" id="SSF55874">
    <property type="entry name" value="ATPase domain of HSP90 chaperone/DNA topoisomerase II/histidine kinase"/>
    <property type="match status" value="1"/>
</dbReference>
<dbReference type="OrthoDB" id="9810730at2"/>
<evidence type="ECO:0000256" key="3">
    <source>
        <dbReference type="ARBA" id="ARBA00022553"/>
    </source>
</evidence>
<dbReference type="Pfam" id="PF00072">
    <property type="entry name" value="Response_reg"/>
    <property type="match status" value="1"/>
</dbReference>
<dbReference type="AlphaFoldDB" id="A0A1H3G6R4"/>
<dbReference type="SMART" id="SM00388">
    <property type="entry name" value="HisKA"/>
    <property type="match status" value="1"/>
</dbReference>
<keyword evidence="6 14" id="KW-0418">Kinase</keyword>
<dbReference type="SMART" id="SM00387">
    <property type="entry name" value="HATPase_c"/>
    <property type="match status" value="1"/>
</dbReference>
<evidence type="ECO:0000256" key="7">
    <source>
        <dbReference type="ARBA" id="ARBA00022840"/>
    </source>
</evidence>
<dbReference type="FunFam" id="3.30.565.10:FF:000010">
    <property type="entry name" value="Sensor histidine kinase RcsC"/>
    <property type="match status" value="1"/>
</dbReference>
<dbReference type="SUPFAM" id="SSF55785">
    <property type="entry name" value="PYP-like sensor domain (PAS domain)"/>
    <property type="match status" value="1"/>
</dbReference>
<evidence type="ECO:0000259" key="12">
    <source>
        <dbReference type="PROSITE" id="PS50109"/>
    </source>
</evidence>
<dbReference type="InterPro" id="IPR001638">
    <property type="entry name" value="Solute-binding_3/MltF_N"/>
</dbReference>
<dbReference type="InterPro" id="IPR004358">
    <property type="entry name" value="Sig_transdc_His_kin-like_C"/>
</dbReference>
<dbReference type="InterPro" id="IPR011006">
    <property type="entry name" value="CheY-like_superfamily"/>
</dbReference>
<evidence type="ECO:0000313" key="14">
    <source>
        <dbReference type="EMBL" id="SDX99022.1"/>
    </source>
</evidence>
<keyword evidence="4" id="KW-0808">Transferase</keyword>
<dbReference type="PANTHER" id="PTHR45339">
    <property type="entry name" value="HYBRID SIGNAL TRANSDUCTION HISTIDINE KINASE J"/>
    <property type="match status" value="1"/>
</dbReference>
<dbReference type="InterPro" id="IPR001789">
    <property type="entry name" value="Sig_transdc_resp-reg_receiver"/>
</dbReference>
<dbReference type="SUPFAM" id="SSF52172">
    <property type="entry name" value="CheY-like"/>
    <property type="match status" value="1"/>
</dbReference>
<dbReference type="CDD" id="cd16922">
    <property type="entry name" value="HATPase_EvgS-ArcB-TorS-like"/>
    <property type="match status" value="1"/>
</dbReference>
<dbReference type="CDD" id="cd17546">
    <property type="entry name" value="REC_hyHK_CKI1_RcsC-like"/>
    <property type="match status" value="1"/>
</dbReference>
<comment type="subunit">
    <text evidence="9">At low DSF concentrations, interacts with RpfF.</text>
</comment>
<accession>A0A1H3G6R4</accession>
<dbReference type="Gene3D" id="3.40.190.10">
    <property type="entry name" value="Periplasmic binding protein-like II"/>
    <property type="match status" value="4"/>
</dbReference>
<proteinExistence type="predicted"/>
<dbReference type="Gene3D" id="3.40.50.2300">
    <property type="match status" value="1"/>
</dbReference>
<dbReference type="Proteomes" id="UP000198672">
    <property type="component" value="Unassembled WGS sequence"/>
</dbReference>
<dbReference type="InterPro" id="IPR036890">
    <property type="entry name" value="HATPase_C_sf"/>
</dbReference>
<dbReference type="InterPro" id="IPR036097">
    <property type="entry name" value="HisK_dim/P_sf"/>
</dbReference>
<evidence type="ECO:0000256" key="9">
    <source>
        <dbReference type="ARBA" id="ARBA00064003"/>
    </source>
</evidence>
<dbReference type="EC" id="2.7.13.3" evidence="2"/>
<dbReference type="PRINTS" id="PR00344">
    <property type="entry name" value="BCTRLSENSOR"/>
</dbReference>
<dbReference type="CDD" id="cd01007">
    <property type="entry name" value="PBP2_BvgS_HisK_like"/>
    <property type="match status" value="1"/>
</dbReference>
<feature type="domain" description="Histidine kinase" evidence="12">
    <location>
        <begin position="803"/>
        <end position="1024"/>
    </location>
</feature>
<dbReference type="STRING" id="61595.SAMN05421644_12315"/>
<dbReference type="Gene3D" id="3.30.565.10">
    <property type="entry name" value="Histidine kinase-like ATPase, C-terminal domain"/>
    <property type="match status" value="1"/>
</dbReference>
<dbReference type="PANTHER" id="PTHR45339:SF1">
    <property type="entry name" value="HYBRID SIGNAL TRANSDUCTION HISTIDINE KINASE J"/>
    <property type="match status" value="1"/>
</dbReference>
<comment type="catalytic activity">
    <reaction evidence="1">
        <text>ATP + protein L-histidine = ADP + protein N-phospho-L-histidine.</text>
        <dbReference type="EC" id="2.7.13.3"/>
    </reaction>
</comment>